<feature type="compositionally biased region" description="Basic and acidic residues" evidence="9">
    <location>
        <begin position="476"/>
        <end position="514"/>
    </location>
</feature>
<dbReference type="Pfam" id="PF10283">
    <property type="entry name" value="zf-CCHH"/>
    <property type="match status" value="1"/>
</dbReference>
<dbReference type="FunFam" id="3.30.200.20:FF:000042">
    <property type="entry name" value="Aurora kinase A"/>
    <property type="match status" value="1"/>
</dbReference>
<protein>
    <recommendedName>
        <fullName evidence="1">non-specific serine/threonine protein kinase</fullName>
        <ecNumber evidence="1">2.7.11.1</ecNumber>
    </recommendedName>
</protein>
<dbReference type="PROSITE" id="PS00107">
    <property type="entry name" value="PROTEIN_KINASE_ATP"/>
    <property type="match status" value="1"/>
</dbReference>
<evidence type="ECO:0000256" key="7">
    <source>
        <dbReference type="ARBA" id="ARBA00048679"/>
    </source>
</evidence>
<feature type="region of interest" description="Disordered" evidence="9">
    <location>
        <begin position="476"/>
        <end position="561"/>
    </location>
</feature>
<dbReference type="FunCoup" id="A0A2P6N733">
    <property type="interactions" value="138"/>
</dbReference>
<dbReference type="InterPro" id="IPR008984">
    <property type="entry name" value="SMAD_FHA_dom_sf"/>
</dbReference>
<evidence type="ECO:0000256" key="5">
    <source>
        <dbReference type="ARBA" id="ARBA00022840"/>
    </source>
</evidence>
<evidence type="ECO:0000256" key="2">
    <source>
        <dbReference type="ARBA" id="ARBA00022527"/>
    </source>
</evidence>
<dbReference type="Gene3D" id="1.10.510.10">
    <property type="entry name" value="Transferase(Phosphotransferase) domain 1"/>
    <property type="match status" value="1"/>
</dbReference>
<evidence type="ECO:0000256" key="8">
    <source>
        <dbReference type="PROSITE-ProRule" id="PRU10141"/>
    </source>
</evidence>
<dbReference type="GO" id="GO:0005524">
    <property type="term" value="F:ATP binding"/>
    <property type="evidence" value="ECO:0007669"/>
    <property type="project" value="UniProtKB-UniRule"/>
</dbReference>
<feature type="compositionally biased region" description="Polar residues" evidence="9">
    <location>
        <begin position="536"/>
        <end position="548"/>
    </location>
</feature>
<dbReference type="EMBL" id="MDYQ01000171">
    <property type="protein sequence ID" value="PRP79765.1"/>
    <property type="molecule type" value="Genomic_DNA"/>
</dbReference>
<dbReference type="PANTHER" id="PTHR24347">
    <property type="entry name" value="SERINE/THREONINE-PROTEIN KINASE"/>
    <property type="match status" value="1"/>
</dbReference>
<evidence type="ECO:0000259" key="10">
    <source>
        <dbReference type="PROSITE" id="PS50006"/>
    </source>
</evidence>
<keyword evidence="4 12" id="KW-0418">Kinase</keyword>
<dbReference type="PROSITE" id="PS50011">
    <property type="entry name" value="PROTEIN_KINASE_DOM"/>
    <property type="match status" value="1"/>
</dbReference>
<dbReference type="InterPro" id="IPR000253">
    <property type="entry name" value="FHA_dom"/>
</dbReference>
<dbReference type="PROSITE" id="PS50006">
    <property type="entry name" value="FHA_DOMAIN"/>
    <property type="match status" value="1"/>
</dbReference>
<accession>A0A2P6N733</accession>
<dbReference type="Proteomes" id="UP000241769">
    <property type="component" value="Unassembled WGS sequence"/>
</dbReference>
<gene>
    <name evidence="12" type="ORF">PROFUN_12627</name>
</gene>
<dbReference type="SUPFAM" id="SSF56112">
    <property type="entry name" value="Protein kinase-like (PK-like)"/>
    <property type="match status" value="1"/>
</dbReference>
<dbReference type="STRING" id="1890364.A0A2P6N733"/>
<dbReference type="Gene3D" id="2.60.200.20">
    <property type="match status" value="1"/>
</dbReference>
<dbReference type="EC" id="2.7.11.1" evidence="1"/>
<dbReference type="AlphaFoldDB" id="A0A2P6N733"/>
<evidence type="ECO:0000256" key="1">
    <source>
        <dbReference type="ARBA" id="ARBA00012513"/>
    </source>
</evidence>
<comment type="catalytic activity">
    <reaction evidence="6">
        <text>L-threonyl-[protein] + ATP = O-phospho-L-threonyl-[protein] + ADP + H(+)</text>
        <dbReference type="Rhea" id="RHEA:46608"/>
        <dbReference type="Rhea" id="RHEA-COMP:11060"/>
        <dbReference type="Rhea" id="RHEA-COMP:11605"/>
        <dbReference type="ChEBI" id="CHEBI:15378"/>
        <dbReference type="ChEBI" id="CHEBI:30013"/>
        <dbReference type="ChEBI" id="CHEBI:30616"/>
        <dbReference type="ChEBI" id="CHEBI:61977"/>
        <dbReference type="ChEBI" id="CHEBI:456216"/>
        <dbReference type="EC" id="2.7.11.1"/>
    </reaction>
</comment>
<name>A0A2P6N733_9EUKA</name>
<reference evidence="12 13" key="1">
    <citation type="journal article" date="2018" name="Genome Biol. Evol.">
        <title>Multiple Roots of Fruiting Body Formation in Amoebozoa.</title>
        <authorList>
            <person name="Hillmann F."/>
            <person name="Forbes G."/>
            <person name="Novohradska S."/>
            <person name="Ferling I."/>
            <person name="Riege K."/>
            <person name="Groth M."/>
            <person name="Westermann M."/>
            <person name="Marz M."/>
            <person name="Spaller T."/>
            <person name="Winckler T."/>
            <person name="Schaap P."/>
            <person name="Glockner G."/>
        </authorList>
    </citation>
    <scope>NUCLEOTIDE SEQUENCE [LARGE SCALE GENOMIC DNA]</scope>
    <source>
        <strain evidence="12 13">Jena</strain>
    </source>
</reference>
<dbReference type="InterPro" id="IPR017441">
    <property type="entry name" value="Protein_kinase_ATP_BS"/>
</dbReference>
<dbReference type="InParanoid" id="A0A2P6N733"/>
<keyword evidence="2" id="KW-0723">Serine/threonine-protein kinase</keyword>
<evidence type="ECO:0000259" key="11">
    <source>
        <dbReference type="PROSITE" id="PS50011"/>
    </source>
</evidence>
<dbReference type="OrthoDB" id="40902at2759"/>
<dbReference type="GO" id="GO:0004674">
    <property type="term" value="F:protein serine/threonine kinase activity"/>
    <property type="evidence" value="ECO:0007669"/>
    <property type="project" value="UniProtKB-KW"/>
</dbReference>
<dbReference type="PROSITE" id="PS00108">
    <property type="entry name" value="PROTEIN_KINASE_ST"/>
    <property type="match status" value="1"/>
</dbReference>
<dbReference type="InterPro" id="IPR008271">
    <property type="entry name" value="Ser/Thr_kinase_AS"/>
</dbReference>
<evidence type="ECO:0000256" key="3">
    <source>
        <dbReference type="ARBA" id="ARBA00022741"/>
    </source>
</evidence>
<keyword evidence="3 8" id="KW-0547">Nucleotide-binding</keyword>
<keyword evidence="4 12" id="KW-0808">Transferase</keyword>
<feature type="domain" description="FHA" evidence="10">
    <location>
        <begin position="102"/>
        <end position="147"/>
    </location>
</feature>
<dbReference type="Pfam" id="PF00498">
    <property type="entry name" value="FHA"/>
    <property type="match status" value="1"/>
</dbReference>
<dbReference type="SUPFAM" id="SSF49879">
    <property type="entry name" value="SMAD/FHA domain"/>
    <property type="match status" value="1"/>
</dbReference>
<dbReference type="CDD" id="cd05117">
    <property type="entry name" value="STKc_CAMK"/>
    <property type="match status" value="1"/>
</dbReference>
<evidence type="ECO:0000256" key="6">
    <source>
        <dbReference type="ARBA" id="ARBA00047899"/>
    </source>
</evidence>
<evidence type="ECO:0000256" key="4">
    <source>
        <dbReference type="ARBA" id="ARBA00022777"/>
    </source>
</evidence>
<organism evidence="12 13">
    <name type="scientific">Planoprotostelium fungivorum</name>
    <dbReference type="NCBI Taxonomy" id="1890364"/>
    <lineage>
        <taxon>Eukaryota</taxon>
        <taxon>Amoebozoa</taxon>
        <taxon>Evosea</taxon>
        <taxon>Variosea</taxon>
        <taxon>Cavosteliida</taxon>
        <taxon>Cavosteliaceae</taxon>
        <taxon>Planoprotostelium</taxon>
    </lineage>
</organism>
<keyword evidence="13" id="KW-1185">Reference proteome</keyword>
<dbReference type="InterPro" id="IPR019406">
    <property type="entry name" value="APLF_PBZ"/>
</dbReference>
<comment type="catalytic activity">
    <reaction evidence="7">
        <text>L-seryl-[protein] + ATP = O-phospho-L-seryl-[protein] + ADP + H(+)</text>
        <dbReference type="Rhea" id="RHEA:17989"/>
        <dbReference type="Rhea" id="RHEA-COMP:9863"/>
        <dbReference type="Rhea" id="RHEA-COMP:11604"/>
        <dbReference type="ChEBI" id="CHEBI:15378"/>
        <dbReference type="ChEBI" id="CHEBI:29999"/>
        <dbReference type="ChEBI" id="CHEBI:30616"/>
        <dbReference type="ChEBI" id="CHEBI:83421"/>
        <dbReference type="ChEBI" id="CHEBI:456216"/>
        <dbReference type="EC" id="2.7.11.1"/>
    </reaction>
</comment>
<feature type="domain" description="Protein kinase" evidence="11">
    <location>
        <begin position="201"/>
        <end position="462"/>
    </location>
</feature>
<comment type="caution">
    <text evidence="12">The sequence shown here is derived from an EMBL/GenBank/DDBJ whole genome shotgun (WGS) entry which is preliminary data.</text>
</comment>
<dbReference type="InterPro" id="IPR000719">
    <property type="entry name" value="Prot_kinase_dom"/>
</dbReference>
<proteinExistence type="predicted"/>
<dbReference type="FunFam" id="1.10.510.10:FF:000571">
    <property type="entry name" value="Maternal embryonic leucine zipper kinase"/>
    <property type="match status" value="1"/>
</dbReference>
<dbReference type="Gene3D" id="3.30.200.20">
    <property type="entry name" value="Phosphorylase Kinase, domain 1"/>
    <property type="match status" value="1"/>
</dbReference>
<dbReference type="InterPro" id="IPR011009">
    <property type="entry name" value="Kinase-like_dom_sf"/>
</dbReference>
<evidence type="ECO:0000313" key="13">
    <source>
        <dbReference type="Proteomes" id="UP000241769"/>
    </source>
</evidence>
<dbReference type="Pfam" id="PF00069">
    <property type="entry name" value="Pkinase"/>
    <property type="match status" value="1"/>
</dbReference>
<dbReference type="SMART" id="SM00220">
    <property type="entry name" value="S_TKc"/>
    <property type="match status" value="1"/>
</dbReference>
<dbReference type="SMART" id="SM00240">
    <property type="entry name" value="FHA"/>
    <property type="match status" value="1"/>
</dbReference>
<sequence>MNGGAGRPINSRQHKAQVQVQVRKPFSKKLGLYTTVAVNSFWSRMPHTREDDSNSSDGEYSSVVRLCEEPRLIPWMAQPNHSMTGFRSIHSMILSTLLKSVCNVHLPDPHRLISGKHCRIYRLKDQKDVIMIEDCSSNGTFVNKEKLGKGSSLVIRSGDEITIVLEHKGEPALAYIFKDIDRINPPKNQNVVIEDGPFHDYDVKDQLGSGNFAVVKLAIQKKTKKKFAIKIIDKKKYQKQAGARKAQEALMDEVEILKSVCHKNIITIEDVYDTPTTLYIVLELVTGGEMSDSGPFPEEKAKDIFLQMLDAIAYLHEKGIVHRDLKPENILYTDKNQSHIKLSDFGLSRKIRDGSVMKTFCGTPQFIAPEILLNQEQRGYGSKVDLWSLGAILYILLSGEPPFDPNACMKLLGGVGKGPVVTFQADIWKEISEEAKDLIQCLMKVDPVERYDAKKTLKHPWITGMGMKTLYESRRKEEALKKKVAEDEEKRKREMREAEENERIEREVEKRLAERNSPTNKKRRSGSIEIPGAKRTCSTESMDSNESPPTRRASFDDDNKPLCQYGSKCYRKNADHWRDFRHPAPSGLNIP</sequence>
<feature type="binding site" evidence="8">
    <location>
        <position position="230"/>
    </location>
    <ligand>
        <name>ATP</name>
        <dbReference type="ChEBI" id="CHEBI:30616"/>
    </ligand>
</feature>
<keyword evidence="5 8" id="KW-0067">ATP-binding</keyword>
<evidence type="ECO:0000313" key="12">
    <source>
        <dbReference type="EMBL" id="PRP79765.1"/>
    </source>
</evidence>
<evidence type="ECO:0000256" key="9">
    <source>
        <dbReference type="SAM" id="MobiDB-lite"/>
    </source>
</evidence>